<protein>
    <recommendedName>
        <fullName evidence="9">AP2/ERF domain-containing protein</fullName>
    </recommendedName>
</protein>
<dbReference type="Gene3D" id="3.30.730.10">
    <property type="entry name" value="AP2/ERF domain"/>
    <property type="match status" value="1"/>
</dbReference>
<dbReference type="GO" id="GO:0005634">
    <property type="term" value="C:nucleus"/>
    <property type="evidence" value="ECO:0007669"/>
    <property type="project" value="UniProtKB-SubCell"/>
</dbReference>
<reference evidence="10 12" key="2">
    <citation type="journal article" date="2018" name="Plant J.">
        <title>The Physcomitrella patens chromosome-scale assembly reveals moss genome structure and evolution.</title>
        <authorList>
            <person name="Lang D."/>
            <person name="Ullrich K.K."/>
            <person name="Murat F."/>
            <person name="Fuchs J."/>
            <person name="Jenkins J."/>
            <person name="Haas F.B."/>
            <person name="Piednoel M."/>
            <person name="Gundlach H."/>
            <person name="Van Bel M."/>
            <person name="Meyberg R."/>
            <person name="Vives C."/>
            <person name="Morata J."/>
            <person name="Symeonidi A."/>
            <person name="Hiss M."/>
            <person name="Muchero W."/>
            <person name="Kamisugi Y."/>
            <person name="Saleh O."/>
            <person name="Blanc G."/>
            <person name="Decker E.L."/>
            <person name="van Gessel N."/>
            <person name="Grimwood J."/>
            <person name="Hayes R.D."/>
            <person name="Graham S.W."/>
            <person name="Gunter L.E."/>
            <person name="McDaniel S.F."/>
            <person name="Hoernstein S.N.W."/>
            <person name="Larsson A."/>
            <person name="Li F.W."/>
            <person name="Perroud P.F."/>
            <person name="Phillips J."/>
            <person name="Ranjan P."/>
            <person name="Rokshar D.S."/>
            <person name="Rothfels C.J."/>
            <person name="Schneider L."/>
            <person name="Shu S."/>
            <person name="Stevenson D.W."/>
            <person name="Thummler F."/>
            <person name="Tillich M."/>
            <person name="Villarreal Aguilar J.C."/>
            <person name="Widiez T."/>
            <person name="Wong G.K."/>
            <person name="Wymore A."/>
            <person name="Zhang Y."/>
            <person name="Zimmer A.D."/>
            <person name="Quatrano R.S."/>
            <person name="Mayer K.F.X."/>
            <person name="Goodstein D."/>
            <person name="Casacuberta J.M."/>
            <person name="Vandepoele K."/>
            <person name="Reski R."/>
            <person name="Cuming A.C."/>
            <person name="Tuskan G.A."/>
            <person name="Maumus F."/>
            <person name="Salse J."/>
            <person name="Schmutz J."/>
            <person name="Rensing S.A."/>
        </authorList>
    </citation>
    <scope>NUCLEOTIDE SEQUENCE [LARGE SCALE GENOMIC DNA]</scope>
    <source>
        <strain evidence="11 12">cv. Gransden 2004</strain>
    </source>
</reference>
<evidence type="ECO:0000313" key="10">
    <source>
        <dbReference type="EMBL" id="PNR53839.1"/>
    </source>
</evidence>
<sequence>MGEAKVEDVEMNKEKKKKGSKWKGLGGFTNAWSNFKWAIREARIKHFENLISVGLPGEVNLIMFDEIEERPKPPPRFKGVRQLEKTKRWVSEIRPTVGLYTKQRKKKIWLGSFGTPEEAARAFDVGVYLWKDDLSVENFNFPDSPEFLRMLEPNRDTLDEKTRTARTKSLAQRAADRAAAARDFGSMSRSRRHDTRDQERGS</sequence>
<dbReference type="InterPro" id="IPR016177">
    <property type="entry name" value="DNA-bd_dom_sf"/>
</dbReference>
<dbReference type="EMBL" id="ABEU02000005">
    <property type="protein sequence ID" value="PNR53839.1"/>
    <property type="molecule type" value="Genomic_DNA"/>
</dbReference>
<proteinExistence type="inferred from homology"/>
<keyword evidence="4" id="KW-0010">Activator</keyword>
<evidence type="ECO:0000313" key="12">
    <source>
        <dbReference type="Proteomes" id="UP000006727"/>
    </source>
</evidence>
<dbReference type="InterPro" id="IPR036955">
    <property type="entry name" value="AP2/ERF_dom_sf"/>
</dbReference>
<dbReference type="Gramene" id="Pp3c5_10960V3.2">
    <property type="protein sequence ID" value="PAC:32954515.CDS.1"/>
    <property type="gene ID" value="Pp3c5_10960"/>
</dbReference>
<name>A9TM60_PHYPA</name>
<dbReference type="SUPFAM" id="SSF54171">
    <property type="entry name" value="DNA-binding domain"/>
    <property type="match status" value="1"/>
</dbReference>
<comment type="subcellular location">
    <subcellularLocation>
        <location evidence="1">Nucleus</location>
    </subcellularLocation>
</comment>
<dbReference type="GO" id="GO:0003700">
    <property type="term" value="F:DNA-binding transcription factor activity"/>
    <property type="evidence" value="ECO:0007669"/>
    <property type="project" value="InterPro"/>
</dbReference>
<keyword evidence="6" id="KW-0539">Nucleus</keyword>
<evidence type="ECO:0000256" key="3">
    <source>
        <dbReference type="ARBA" id="ARBA00023125"/>
    </source>
</evidence>
<dbReference type="HOGENOM" id="CLU_1356666_0_0_1"/>
<dbReference type="Pfam" id="PF00847">
    <property type="entry name" value="AP2"/>
    <property type="match status" value="1"/>
</dbReference>
<dbReference type="InterPro" id="IPR001471">
    <property type="entry name" value="AP2/ERF_dom"/>
</dbReference>
<dbReference type="AlphaFoldDB" id="A9TM60"/>
<dbReference type="PANTHER" id="PTHR31839">
    <property type="entry name" value="DEHYDRATION-RESPONSIVE ELEMENT-BINDING PROTEIN 1D"/>
    <property type="match status" value="1"/>
</dbReference>
<dbReference type="Proteomes" id="UP000006727">
    <property type="component" value="Chromosome 5"/>
</dbReference>
<dbReference type="PROSITE" id="PS51032">
    <property type="entry name" value="AP2_ERF"/>
    <property type="match status" value="1"/>
</dbReference>
<evidence type="ECO:0000313" key="11">
    <source>
        <dbReference type="EnsemblPlants" id="PAC:32954514.CDS.1"/>
    </source>
</evidence>
<feature type="compositionally biased region" description="Basic and acidic residues" evidence="8">
    <location>
        <begin position="154"/>
        <end position="163"/>
    </location>
</feature>
<accession>A9TM60</accession>
<evidence type="ECO:0000256" key="1">
    <source>
        <dbReference type="ARBA" id="ARBA00004123"/>
    </source>
</evidence>
<dbReference type="EnsemblPlants" id="Pp3c5_10960V3.3">
    <property type="protein sequence ID" value="PAC:32954516.CDS.1"/>
    <property type="gene ID" value="Pp3c5_10960"/>
</dbReference>
<dbReference type="RefSeq" id="XP_024375468.1">
    <property type="nucleotide sequence ID" value="XM_024519700.2"/>
</dbReference>
<feature type="region of interest" description="Disordered" evidence="8">
    <location>
        <begin position="154"/>
        <end position="202"/>
    </location>
</feature>
<evidence type="ECO:0000256" key="7">
    <source>
        <dbReference type="ARBA" id="ARBA00024343"/>
    </source>
</evidence>
<dbReference type="InterPro" id="IPR045277">
    <property type="entry name" value="DRE1A-I"/>
</dbReference>
<keyword evidence="2" id="KW-0805">Transcription regulation</keyword>
<reference evidence="10 12" key="1">
    <citation type="journal article" date="2008" name="Science">
        <title>The Physcomitrella genome reveals evolutionary insights into the conquest of land by plants.</title>
        <authorList>
            <person name="Rensing S."/>
            <person name="Lang D."/>
            <person name="Zimmer A."/>
            <person name="Terry A."/>
            <person name="Salamov A."/>
            <person name="Shapiro H."/>
            <person name="Nishiyama T."/>
            <person name="Perroud P.-F."/>
            <person name="Lindquist E."/>
            <person name="Kamisugi Y."/>
            <person name="Tanahashi T."/>
            <person name="Sakakibara K."/>
            <person name="Fujita T."/>
            <person name="Oishi K."/>
            <person name="Shin-I T."/>
            <person name="Kuroki Y."/>
            <person name="Toyoda A."/>
            <person name="Suzuki Y."/>
            <person name="Hashimoto A."/>
            <person name="Yamaguchi K."/>
            <person name="Sugano A."/>
            <person name="Kohara Y."/>
            <person name="Fujiyama A."/>
            <person name="Anterola A."/>
            <person name="Aoki S."/>
            <person name="Ashton N."/>
            <person name="Barbazuk W.B."/>
            <person name="Barker E."/>
            <person name="Bennetzen J."/>
            <person name="Bezanilla M."/>
            <person name="Blankenship R."/>
            <person name="Cho S.H."/>
            <person name="Dutcher S."/>
            <person name="Estelle M."/>
            <person name="Fawcett J.A."/>
            <person name="Gundlach H."/>
            <person name="Hanada K."/>
            <person name="Heyl A."/>
            <person name="Hicks K.A."/>
            <person name="Hugh J."/>
            <person name="Lohr M."/>
            <person name="Mayer K."/>
            <person name="Melkozernov A."/>
            <person name="Murata T."/>
            <person name="Nelson D."/>
            <person name="Pils B."/>
            <person name="Prigge M."/>
            <person name="Reiss B."/>
            <person name="Renner T."/>
            <person name="Rombauts S."/>
            <person name="Rushton P."/>
            <person name="Sanderfoot A."/>
            <person name="Schween G."/>
            <person name="Shiu S.-H."/>
            <person name="Stueber K."/>
            <person name="Theodoulou F.L."/>
            <person name="Tu H."/>
            <person name="Van de Peer Y."/>
            <person name="Verrier P.J."/>
            <person name="Waters E."/>
            <person name="Wood A."/>
            <person name="Yang L."/>
            <person name="Cove D."/>
            <person name="Cuming A."/>
            <person name="Hasebe M."/>
            <person name="Lucas S."/>
            <person name="Mishler D.B."/>
            <person name="Reski R."/>
            <person name="Grigoriev I."/>
            <person name="Quatrano R.S."/>
            <person name="Boore J.L."/>
        </authorList>
    </citation>
    <scope>NUCLEOTIDE SEQUENCE [LARGE SCALE GENOMIC DNA]</scope>
    <source>
        <strain evidence="11 12">cv. Gransden 2004</strain>
    </source>
</reference>
<organism evidence="10">
    <name type="scientific">Physcomitrium patens</name>
    <name type="common">Spreading-leaved earth moss</name>
    <name type="synonym">Physcomitrella patens</name>
    <dbReference type="NCBI Taxonomy" id="3218"/>
    <lineage>
        <taxon>Eukaryota</taxon>
        <taxon>Viridiplantae</taxon>
        <taxon>Streptophyta</taxon>
        <taxon>Embryophyta</taxon>
        <taxon>Bryophyta</taxon>
        <taxon>Bryophytina</taxon>
        <taxon>Bryopsida</taxon>
        <taxon>Funariidae</taxon>
        <taxon>Funariales</taxon>
        <taxon>Funariaceae</taxon>
        <taxon>Physcomitrium</taxon>
    </lineage>
</organism>
<evidence type="ECO:0000256" key="5">
    <source>
        <dbReference type="ARBA" id="ARBA00023163"/>
    </source>
</evidence>
<keyword evidence="12" id="KW-1185">Reference proteome</keyword>
<dbReference type="GO" id="GO:0003677">
    <property type="term" value="F:DNA binding"/>
    <property type="evidence" value="ECO:0007669"/>
    <property type="project" value="UniProtKB-KW"/>
</dbReference>
<evidence type="ECO:0000256" key="8">
    <source>
        <dbReference type="SAM" id="MobiDB-lite"/>
    </source>
</evidence>
<dbReference type="GeneID" id="112282270"/>
<gene>
    <name evidence="11" type="primary">LOC112282270</name>
    <name evidence="10" type="ORF">PHYPA_007514</name>
</gene>
<dbReference type="SMART" id="SM00380">
    <property type="entry name" value="AP2"/>
    <property type="match status" value="1"/>
</dbReference>
<comment type="similarity">
    <text evidence="7">Belongs to the AP2/ERF transcription factor family. ERF subfamily.</text>
</comment>
<feature type="domain" description="AP2/ERF" evidence="9">
    <location>
        <begin position="76"/>
        <end position="142"/>
    </location>
</feature>
<evidence type="ECO:0000259" key="9">
    <source>
        <dbReference type="PROSITE" id="PS51032"/>
    </source>
</evidence>
<keyword evidence="5" id="KW-0804">Transcription</keyword>
<dbReference type="PaxDb" id="3218-PP1S263_49V6.1"/>
<dbReference type="KEGG" id="ppp:112282270"/>
<dbReference type="Gramene" id="Pp3c5_10960V3.3">
    <property type="protein sequence ID" value="PAC:32954516.CDS.1"/>
    <property type="gene ID" value="Pp3c5_10960"/>
</dbReference>
<keyword evidence="3" id="KW-0238">DNA-binding</keyword>
<dbReference type="OrthoDB" id="773367at2759"/>
<reference evidence="11" key="3">
    <citation type="submission" date="2020-12" db="UniProtKB">
        <authorList>
            <consortium name="EnsemblPlants"/>
        </authorList>
    </citation>
    <scope>IDENTIFICATION</scope>
</reference>
<dbReference type="Gramene" id="Pp3c5_10960V3.1">
    <property type="protein sequence ID" value="PAC:32954514.CDS.1"/>
    <property type="gene ID" value="Pp3c5_10960"/>
</dbReference>
<dbReference type="PANTHER" id="PTHR31839:SF2">
    <property type="entry name" value="DEHYDRATION-RESPONSIVE ELEMENT-BINDING PROTEIN 1D"/>
    <property type="match status" value="1"/>
</dbReference>
<dbReference type="RefSeq" id="XP_024375467.1">
    <property type="nucleotide sequence ID" value="XM_024519699.2"/>
</dbReference>
<evidence type="ECO:0000256" key="6">
    <source>
        <dbReference type="ARBA" id="ARBA00023242"/>
    </source>
</evidence>
<evidence type="ECO:0000256" key="4">
    <source>
        <dbReference type="ARBA" id="ARBA00023159"/>
    </source>
</evidence>
<dbReference type="EnsemblPlants" id="Pp3c5_10960V3.2">
    <property type="protein sequence ID" value="PAC:32954515.CDS.1"/>
    <property type="gene ID" value="Pp3c5_10960"/>
</dbReference>
<dbReference type="EnsemblPlants" id="Pp3c5_10960V3.1">
    <property type="protein sequence ID" value="PAC:32954514.CDS.1"/>
    <property type="gene ID" value="Pp3c5_10960"/>
</dbReference>
<evidence type="ECO:0000256" key="2">
    <source>
        <dbReference type="ARBA" id="ARBA00023015"/>
    </source>
</evidence>